<name>A0A1S6U6E1_9BACT</name>
<evidence type="ECO:0000256" key="2">
    <source>
        <dbReference type="SAM" id="MobiDB-lite"/>
    </source>
</evidence>
<feature type="chain" id="PRO_5013340475" evidence="3">
    <location>
        <begin position="23"/>
        <end position="1403"/>
    </location>
</feature>
<feature type="coiled-coil region" evidence="1">
    <location>
        <begin position="959"/>
        <end position="1015"/>
    </location>
</feature>
<feature type="region of interest" description="Disordered" evidence="2">
    <location>
        <begin position="864"/>
        <end position="892"/>
    </location>
</feature>
<keyword evidence="6" id="KW-1185">Reference proteome</keyword>
<evidence type="ECO:0000256" key="3">
    <source>
        <dbReference type="SAM" id="SignalP"/>
    </source>
</evidence>
<keyword evidence="1" id="KW-0175">Coiled coil</keyword>
<feature type="signal peptide" evidence="3">
    <location>
        <begin position="1"/>
        <end position="22"/>
    </location>
</feature>
<feature type="compositionally biased region" description="Low complexity" evidence="2">
    <location>
        <begin position="873"/>
        <end position="888"/>
    </location>
</feature>
<dbReference type="Proteomes" id="UP000190868">
    <property type="component" value="Chromosome"/>
</dbReference>
<evidence type="ECO:0000313" key="5">
    <source>
        <dbReference type="EMBL" id="AQW87245.1"/>
    </source>
</evidence>
<accession>A0A1S6U6E1</accession>
<dbReference type="InterPro" id="IPR036709">
    <property type="entry name" value="Autotransporte_beta_dom_sf"/>
</dbReference>
<dbReference type="Pfam" id="PF03797">
    <property type="entry name" value="Autotransporter"/>
    <property type="match status" value="1"/>
</dbReference>
<gene>
    <name evidence="5" type="ORF">CPIN18021_0402</name>
</gene>
<dbReference type="SMART" id="SM00869">
    <property type="entry name" value="Autotransporter"/>
    <property type="match status" value="1"/>
</dbReference>
<dbReference type="InterPro" id="IPR005546">
    <property type="entry name" value="Autotransporte_beta"/>
</dbReference>
<evidence type="ECO:0000256" key="1">
    <source>
        <dbReference type="SAM" id="Coils"/>
    </source>
</evidence>
<dbReference type="RefSeq" id="WP_078424298.1">
    <property type="nucleotide sequence ID" value="NZ_CP017258.1"/>
</dbReference>
<organism evidence="5 6">
    <name type="scientific">Campylobacter pinnipediorum subsp. caledonicus</name>
    <dbReference type="NCBI Taxonomy" id="1874362"/>
    <lineage>
        <taxon>Bacteria</taxon>
        <taxon>Pseudomonadati</taxon>
        <taxon>Campylobacterota</taxon>
        <taxon>Epsilonproteobacteria</taxon>
        <taxon>Campylobacterales</taxon>
        <taxon>Campylobacteraceae</taxon>
        <taxon>Campylobacter</taxon>
    </lineage>
</organism>
<sequence>MKISKIVSTAILSVAVSGFAFGAENGGGVATNPTLDFFNTVKQKLADIAKNKESLANDISSIHDETVKGAFKDILVKAKGLTISDAGFTIENFATVGDKQVGLKLTKQGQGNASKPMLEISYDGKKDVLSLNDSDALTFNPRELDKLTPSLKNFKDQENITHDAGIETDIANNTKNKTMFDYVKLIGSGTSEVFQYLITNNNNLTNVLQINDISDATTQTNHPHLQKIAKILDAAKKAKEAKNNNVDFTDIAIGDKFKISIDTTDENKPKLKIKDTQDTAGEDTFTLDGTTLKYQKNTTENVSRHILLNFEVEGASAKVNEALRDDGSIGRQKKAAELTEAKALLRQAINTVLESDIDNLKTYTSAQENTDVKGRIKNILKLAKDEKLTFLDNGGQGINSKELTLDGGKKAKIILKKTASGAELDIIYDSTGTDISNHTDPKKLNKFVLTGNDVTFTEATEENNKLKALAAVDGVKTKIESALNAGSNLNLTVPQITKAKVKVDLYQTLVTNLPKVLTKDKIDELIKAGTTGIANTELKAIVDEAKKLQEDVTATINGVNNENITLKIKADSTIEISKAGGKKDTITLTGDKFKITTDNKVAKPVLQELAEIKNTLGENPFNAAIEEAKKKIVKEGDHVLTSTEIDKRKEFLDAVYTDEQNNALKTILDAIKTKDLTTANTDADILSKIGEAGKDKIKTMLEKAKEAGNDYITSLALTATIGGATVKLEILEGNKPALTIEKDGKKDTFKLSGDNNGQLEYTSAKTSTKDSVLHLLSNFDPTNLNATLSVFIAKNGGEITAKEITAGNIDRIEDTADDKERDLKVAQATLAAINAGEKATEEKVKTLETKVAAANKAKEAAEAAAQKAKETADQANATQEQKAAAQKAAEAEAEAELAAEEAKAELEIAKEAQTAAKAEDVTTPEKIAKAKEKITKDIQAKSKQVDVLNDALAETNVNTVKANDALKEKEKTLKEKETEYKNATEAQKAEKLKALNDAKKEVAEAKEEVGEANADRAKRATRKLDNTNKSIAESLGDISADNEVLNKLFLDGNTKKEDIVNIVKNVTSSVTTSVDSMAKISNVDIVKFNTDLSTSTRLASLSNPFNADLALASAIRHLKDDSFASSDDMALSNVVREYTDRFNYDNNLWGSVLGGKTSVKNGASPKIFGVTLGYDKRFDNMIVGATTTYTQTKADKSDVELKGKNIQLGLYTRGYFDENEVDARINFNFGDNKVKRTTSIGKTDGKFDSFATSFDLTYGRIYQLDNDVMIKPLGGVGYTYLKTKSFTEKGEGALSYNSITTKVANLKAGVELRKYVESGKYFYVTPGVEREIFKNVKDPIVKFIGADNGIKLVGDDKKNTYFTLQTGANFNITDSLSTNINFGTKLGSKNKFYNGTIGVNYKF</sequence>
<keyword evidence="3" id="KW-0732">Signal</keyword>
<reference evidence="6" key="1">
    <citation type="submission" date="2016-09" db="EMBL/GenBank/DDBJ databases">
        <title>Comparative genomics of the Campylobacter concisus group.</title>
        <authorList>
            <person name="Miller W.G."/>
            <person name="Yee E."/>
            <person name="Chapman M.H."/>
            <person name="Huynh S."/>
            <person name="Bono J.L."/>
            <person name="On S.L.W."/>
            <person name="StLeger J."/>
            <person name="Foster G."/>
            <person name="Parker C.T."/>
        </authorList>
    </citation>
    <scope>NUCLEOTIDE SEQUENCE [LARGE SCALE GENOMIC DNA]</scope>
    <source>
        <strain evidence="6">RM18021</strain>
    </source>
</reference>
<proteinExistence type="predicted"/>
<dbReference type="PROSITE" id="PS51208">
    <property type="entry name" value="AUTOTRANSPORTER"/>
    <property type="match status" value="1"/>
</dbReference>
<dbReference type="EMBL" id="CP017258">
    <property type="protein sequence ID" value="AQW87245.1"/>
    <property type="molecule type" value="Genomic_DNA"/>
</dbReference>
<evidence type="ECO:0000313" key="6">
    <source>
        <dbReference type="Proteomes" id="UP000190868"/>
    </source>
</evidence>
<protein>
    <submittedName>
        <fullName evidence="5">Autotransporter domain protein</fullName>
    </submittedName>
</protein>
<evidence type="ECO:0000259" key="4">
    <source>
        <dbReference type="PROSITE" id="PS51208"/>
    </source>
</evidence>
<dbReference type="Gene3D" id="2.40.128.130">
    <property type="entry name" value="Autotransporter beta-domain"/>
    <property type="match status" value="1"/>
</dbReference>
<feature type="domain" description="Autotransporter" evidence="4">
    <location>
        <begin position="1141"/>
        <end position="1403"/>
    </location>
</feature>
<dbReference type="SUPFAM" id="SSF103515">
    <property type="entry name" value="Autotransporter"/>
    <property type="match status" value="1"/>
</dbReference>